<keyword evidence="7" id="KW-0547">Nucleotide-binding</keyword>
<evidence type="ECO:0000256" key="1">
    <source>
        <dbReference type="ARBA" id="ARBA00005719"/>
    </source>
</evidence>
<feature type="region of interest" description="Disordered" evidence="16">
    <location>
        <begin position="755"/>
        <end position="842"/>
    </location>
</feature>
<evidence type="ECO:0000313" key="24">
    <source>
        <dbReference type="EnsemblMetazoa" id="HelroP191553"/>
    </source>
</evidence>
<keyword evidence="8" id="KW-0863">Zinc-finger</keyword>
<name>T1FT27_HELRO</name>
<evidence type="ECO:0000259" key="19">
    <source>
        <dbReference type="PROSITE" id="PS50081"/>
    </source>
</evidence>
<keyword evidence="9" id="KW-0418">Kinase</keyword>
<accession>T1FT27</accession>
<feature type="region of interest" description="Disordered" evidence="16">
    <location>
        <begin position="1182"/>
        <end position="1222"/>
    </location>
</feature>
<comment type="similarity">
    <text evidence="1">Belongs to the protein kinase superfamily. AGC Ser/Thr protein kinase family. DMPK subfamily.</text>
</comment>
<keyword evidence="25" id="KW-1185">Reference proteome</keyword>
<feature type="compositionally biased region" description="Basic and acidic residues" evidence="16">
    <location>
        <begin position="758"/>
        <end position="775"/>
    </location>
</feature>
<dbReference type="HOGENOM" id="CLU_000288_140_3_1"/>
<dbReference type="Proteomes" id="UP000015101">
    <property type="component" value="Unassembled WGS sequence"/>
</dbReference>
<dbReference type="SMART" id="SM00285">
    <property type="entry name" value="PBD"/>
    <property type="match status" value="2"/>
</dbReference>
<keyword evidence="10" id="KW-0862">Zinc</keyword>
<dbReference type="InterPro" id="IPR002219">
    <property type="entry name" value="PKC_DAG/PE"/>
</dbReference>
<dbReference type="InterPro" id="IPR000095">
    <property type="entry name" value="CRIB_dom"/>
</dbReference>
<feature type="domain" description="Phorbol-ester/DAG-type" evidence="19">
    <location>
        <begin position="861"/>
        <end position="911"/>
    </location>
</feature>
<dbReference type="FunCoup" id="T1FT27">
    <property type="interactions" value="563"/>
</dbReference>
<dbReference type="GO" id="GO:0004674">
    <property type="term" value="F:protein serine/threonine kinase activity"/>
    <property type="evidence" value="ECO:0000318"/>
    <property type="project" value="GO_Central"/>
</dbReference>
<evidence type="ECO:0000256" key="10">
    <source>
        <dbReference type="ARBA" id="ARBA00022833"/>
    </source>
</evidence>
<dbReference type="Pfam" id="PF00130">
    <property type="entry name" value="C1_1"/>
    <property type="match status" value="1"/>
</dbReference>
<sequence>MIVTIADGLLPRGEKCPDEQRWQGHVVLADFGSCLKLNSDGKVQSSVAVGTPDYISPEILRAMEDSQGKYGRGCDWWSLGVCLYEMLYGETPFYAESLVETYGKIMNHEEDGGVVVSDDAKDLMLKLITTPDRRLGLEGISDFKAHPFFAGIDWDNIRNSKAPFIPEVNSPTDTSNFDVDDADFRSNETVPPTSNSAFTGRHLPFVGFTFTSNSRLSDLGSLILSDHDVTDIMPKSSSTSTLTHSSSKKVKVNGTTAGKNDHELHIERLEKEKNELLKQLREADPLFGGHHHLPHHHHQPNSPSQGIPDSSHVMMEDERRPYYTLDRSFNKGRLERESLSKEHDELREKNRQLVAEIKELKVKMQADSLDLNEKLSDSKVVRQKLTRQLKEREEELRETTTKLDRAKDDLKKYLTANKEVELVCLCTLQDSLTEATLELDKQRMLLENANSACQEFEEELKSLKQDKKSGDQKDESLMEINKLRSELEKCRLRHEEEYTRLQLRCNNELQKLKDQLSESDSHRVQLQSDMDTLKHSFESVKRDLTERQELYEEERVKMEREKDIMLADISKIMDELESLQTSYDTLESEKSSIETELQELKDKKMTPQQIDQQINDIISWVNDEKEARTYLEGLANRLNAELEDIKQSGVQTVDKMWKNRRSQKLDKKTILDLQSSLNSEIQAKENIGKELSLAKSKQLEAESKCKDLEKQLEEHKKEINKIQVELNYEKAKGIERALNWSQLIYSSSSNTNGPMKSFIHDSRSNSDVSGDRISMDRPGSGNNLNKRDSHQSPSSSIIQQQQQQTPSPQQQPQQQPQQPQSTITAKSLNRNSQQLSPTTSTTAFTTSTPLLQVLKKQQQQQHKFSTISFNEFHKCQYCTSLLFGLERQGMVCENCSYSCHIHCARKVPPICPIPADLLDRPIGIDPNKGIGTAYEGYAKIPKPGGIRKGWMKQFVVVCDFKIFLYDTTSEKSIASQQQQQHVTNVISQVIDMRDEDFSVSSVSESEVIHADKKDIPFIFKIRTSMLSPPGLKFHLLMLADNEQDRMRWVCALSELHKVLIRNKIPNKAVYTARQIYDEQFPSLFKLNSVAIADKDRLLFGTEEGMYLIELSKDVIIKVGERNKCFQLDVISEEQVIIAIIGKQRTLHLLPTSILESDRGLESAVKLDEYRSVSLFVTCSPSSRHHPSSVQQQQNQQKLQQQSSSFSSAPPPPSSSSSTFLSSPASTTGAVGNPGVLLCIACKRVISVCEIGKVAGRKRCRKIKDIQCKNEVHCMDVKYGRLFVGCTSSFYIYTLINDGSSLSISLLNADDPSLNYISQTPVTAYAVMETQQNDYLLVFSTYKGSHLVVHTENNSFVYDIDSAEWIQTIPLKKTKTLNQDGSIVLSSCSDLYSLIYLRNFKDDIDDAIYLPDLYIPKQQQPQQPQQLSSAMGNRFKRKFSFKTLQEVQAAKVAQLRKSKVISAPQNFSHVVHLGSDAVSGLSQESSSSGSGRSYERKSRIISNPTNFSHVAHIGQSQALPTLIDLPAKTNAVTDEEKMEQIRSLLQQNLQYPSPVQQLNINNYTRSPPNSNSTRSRSPPNNSSLIGAGSTAPFDAAATAAATQPPQQQQQQQQQQQGYSVKLRGRSKNLSEVTKKIENGEQKVT</sequence>
<dbReference type="InterPro" id="IPR057529">
    <property type="entry name" value="MRCK/ROCK_PH"/>
</dbReference>
<dbReference type="SMART" id="SM00233">
    <property type="entry name" value="PH"/>
    <property type="match status" value="1"/>
</dbReference>
<keyword evidence="3" id="KW-0723">Serine/threonine-protein kinase</keyword>
<evidence type="ECO:0000259" key="20">
    <source>
        <dbReference type="PROSITE" id="PS50108"/>
    </source>
</evidence>
<dbReference type="eggNOG" id="KOG0612">
    <property type="taxonomic scope" value="Eukaryota"/>
</dbReference>
<keyword evidence="12 15" id="KW-0175">Coiled coil</keyword>
<dbReference type="Gene3D" id="3.30.60.20">
    <property type="match status" value="1"/>
</dbReference>
<feature type="compositionally biased region" description="Basic residues" evidence="16">
    <location>
        <begin position="289"/>
        <end position="299"/>
    </location>
</feature>
<feature type="coiled-coil region" evidence="15">
    <location>
        <begin position="691"/>
        <end position="732"/>
    </location>
</feature>
<dbReference type="PANTHER" id="PTHR22988">
    <property type="entry name" value="MYOTONIC DYSTROPHY S/T KINASE-RELATED"/>
    <property type="match status" value="1"/>
</dbReference>
<feature type="domain" description="PH" evidence="17">
    <location>
        <begin position="931"/>
        <end position="1057"/>
    </location>
</feature>
<dbReference type="OrthoDB" id="10047816at2759"/>
<evidence type="ECO:0000256" key="15">
    <source>
        <dbReference type="SAM" id="Coils"/>
    </source>
</evidence>
<dbReference type="PROSITE" id="PS50011">
    <property type="entry name" value="PROTEIN_KINASE_DOM"/>
    <property type="match status" value="1"/>
</dbReference>
<feature type="region of interest" description="Disordered" evidence="16">
    <location>
        <begin position="235"/>
        <end position="257"/>
    </location>
</feature>
<evidence type="ECO:0000256" key="3">
    <source>
        <dbReference type="ARBA" id="ARBA00022527"/>
    </source>
</evidence>
<feature type="compositionally biased region" description="Polar residues" evidence="16">
    <location>
        <begin position="825"/>
        <end position="834"/>
    </location>
</feature>
<feature type="region of interest" description="Disordered" evidence="16">
    <location>
        <begin position="286"/>
        <end position="311"/>
    </location>
</feature>
<feature type="compositionally biased region" description="Low complexity" evidence="16">
    <location>
        <begin position="1594"/>
        <end position="1615"/>
    </location>
</feature>
<dbReference type="STRING" id="6412.T1FT27"/>
<dbReference type="SMART" id="SM00220">
    <property type="entry name" value="S_TKc"/>
    <property type="match status" value="1"/>
</dbReference>
<dbReference type="EMBL" id="AMQM01004021">
    <property type="status" value="NOT_ANNOTATED_CDS"/>
    <property type="molecule type" value="Genomic_DNA"/>
</dbReference>
<dbReference type="InterPro" id="IPR046349">
    <property type="entry name" value="C1-like_sf"/>
</dbReference>
<evidence type="ECO:0000256" key="16">
    <source>
        <dbReference type="SAM" id="MobiDB-lite"/>
    </source>
</evidence>
<evidence type="ECO:0000256" key="2">
    <source>
        <dbReference type="ARBA" id="ARBA00012513"/>
    </source>
</evidence>
<evidence type="ECO:0000256" key="4">
    <source>
        <dbReference type="ARBA" id="ARBA00022553"/>
    </source>
</evidence>
<dbReference type="PROSITE" id="PS50108">
    <property type="entry name" value="CRIB"/>
    <property type="match status" value="2"/>
</dbReference>
<evidence type="ECO:0000256" key="13">
    <source>
        <dbReference type="ARBA" id="ARBA00047899"/>
    </source>
</evidence>
<evidence type="ECO:0000259" key="17">
    <source>
        <dbReference type="PROSITE" id="PS50003"/>
    </source>
</evidence>
<dbReference type="EnsemblMetazoa" id="HelroT191553">
    <property type="protein sequence ID" value="HelroP191553"/>
    <property type="gene ID" value="HelroG191553"/>
</dbReference>
<feature type="region of interest" description="Disordered" evidence="16">
    <location>
        <begin position="1559"/>
        <end position="1643"/>
    </location>
</feature>
<dbReference type="Gene3D" id="1.10.510.10">
    <property type="entry name" value="Transferase(Phosphotransferase) domain 1"/>
    <property type="match status" value="1"/>
</dbReference>
<feature type="compositionally biased region" description="Low complexity" evidence="16">
    <location>
        <begin position="235"/>
        <end position="245"/>
    </location>
</feature>
<dbReference type="GO" id="GO:0008270">
    <property type="term" value="F:zinc ion binding"/>
    <property type="evidence" value="ECO:0007669"/>
    <property type="project" value="UniProtKB-KW"/>
</dbReference>
<evidence type="ECO:0000259" key="21">
    <source>
        <dbReference type="PROSITE" id="PS50219"/>
    </source>
</evidence>
<feature type="compositionally biased region" description="Low complexity" evidence="16">
    <location>
        <begin position="791"/>
        <end position="824"/>
    </location>
</feature>
<dbReference type="InterPro" id="IPR011993">
    <property type="entry name" value="PH-like_dom_sf"/>
</dbReference>
<dbReference type="InterPro" id="IPR001180">
    <property type="entry name" value="CNH_dom"/>
</dbReference>
<evidence type="ECO:0000256" key="6">
    <source>
        <dbReference type="ARBA" id="ARBA00022723"/>
    </source>
</evidence>
<dbReference type="OMA" id="HELHIER"/>
<dbReference type="InterPro" id="IPR011009">
    <property type="entry name" value="Kinase-like_dom_sf"/>
</dbReference>
<organism evidence="24 25">
    <name type="scientific">Helobdella robusta</name>
    <name type="common">Californian leech</name>
    <dbReference type="NCBI Taxonomy" id="6412"/>
    <lineage>
        <taxon>Eukaryota</taxon>
        <taxon>Metazoa</taxon>
        <taxon>Spiralia</taxon>
        <taxon>Lophotrochozoa</taxon>
        <taxon>Annelida</taxon>
        <taxon>Clitellata</taxon>
        <taxon>Hirudinea</taxon>
        <taxon>Rhynchobdellida</taxon>
        <taxon>Glossiphoniidae</taxon>
        <taxon>Helobdella</taxon>
    </lineage>
</organism>
<proteinExistence type="inferred from homology"/>
<dbReference type="EMBL" id="KB096411">
    <property type="protein sequence ID" value="ESO05018.1"/>
    <property type="molecule type" value="Genomic_DNA"/>
</dbReference>
<dbReference type="InterPro" id="IPR000719">
    <property type="entry name" value="Prot_kinase_dom"/>
</dbReference>
<dbReference type="PANTHER" id="PTHR22988:SF66">
    <property type="entry name" value="SERINE_THREONINE-PROTEIN KINASE GENGHIS KHAN"/>
    <property type="match status" value="1"/>
</dbReference>
<dbReference type="GO" id="GO:0005524">
    <property type="term" value="F:ATP binding"/>
    <property type="evidence" value="ECO:0007669"/>
    <property type="project" value="UniProtKB-KW"/>
</dbReference>
<dbReference type="FunFam" id="3.30.60.20:FF:000005">
    <property type="entry name" value="Non-specific serine/threonine protein kinase"/>
    <property type="match status" value="1"/>
</dbReference>
<evidence type="ECO:0000313" key="25">
    <source>
        <dbReference type="Proteomes" id="UP000015101"/>
    </source>
</evidence>
<gene>
    <name evidence="24" type="primary">20211974</name>
    <name evidence="23" type="ORF">HELRODRAFT_191553</name>
</gene>
<evidence type="ECO:0000256" key="9">
    <source>
        <dbReference type="ARBA" id="ARBA00022777"/>
    </source>
</evidence>
<reference evidence="24" key="3">
    <citation type="submission" date="2015-06" db="UniProtKB">
        <authorList>
            <consortium name="EnsemblMetazoa"/>
        </authorList>
    </citation>
    <scope>IDENTIFICATION</scope>
</reference>
<protein>
    <recommendedName>
        <fullName evidence="2">non-specific serine/threonine protein kinase</fullName>
        <ecNumber evidence="2">2.7.11.1</ecNumber>
    </recommendedName>
</protein>
<evidence type="ECO:0000256" key="12">
    <source>
        <dbReference type="ARBA" id="ARBA00023054"/>
    </source>
</evidence>
<feature type="coiled-coil region" evidence="15">
    <location>
        <begin position="259"/>
        <end position="286"/>
    </location>
</feature>
<evidence type="ECO:0000256" key="5">
    <source>
        <dbReference type="ARBA" id="ARBA00022679"/>
    </source>
</evidence>
<comment type="catalytic activity">
    <reaction evidence="14">
        <text>L-seryl-[protein] + ATP = O-phospho-L-seryl-[protein] + ADP + H(+)</text>
        <dbReference type="Rhea" id="RHEA:17989"/>
        <dbReference type="Rhea" id="RHEA-COMP:9863"/>
        <dbReference type="Rhea" id="RHEA-COMP:11604"/>
        <dbReference type="ChEBI" id="CHEBI:15378"/>
        <dbReference type="ChEBI" id="CHEBI:29999"/>
        <dbReference type="ChEBI" id="CHEBI:30616"/>
        <dbReference type="ChEBI" id="CHEBI:83421"/>
        <dbReference type="ChEBI" id="CHEBI:456216"/>
        <dbReference type="EC" id="2.7.11.1"/>
    </reaction>
</comment>
<dbReference type="SMART" id="SM00109">
    <property type="entry name" value="C1"/>
    <property type="match status" value="1"/>
</dbReference>
<evidence type="ECO:0000259" key="18">
    <source>
        <dbReference type="PROSITE" id="PS50011"/>
    </source>
</evidence>
<evidence type="ECO:0000256" key="7">
    <source>
        <dbReference type="ARBA" id="ARBA00022741"/>
    </source>
</evidence>
<dbReference type="PROSITE" id="PS51285">
    <property type="entry name" value="AGC_KINASE_CTER"/>
    <property type="match status" value="1"/>
</dbReference>
<feature type="domain" description="Protein kinase" evidence="18">
    <location>
        <begin position="1"/>
        <end position="149"/>
    </location>
</feature>
<reference evidence="23 25" key="2">
    <citation type="journal article" date="2013" name="Nature">
        <title>Insights into bilaterian evolution from three spiralian genomes.</title>
        <authorList>
            <person name="Simakov O."/>
            <person name="Marletaz F."/>
            <person name="Cho S.J."/>
            <person name="Edsinger-Gonzales E."/>
            <person name="Havlak P."/>
            <person name="Hellsten U."/>
            <person name="Kuo D.H."/>
            <person name="Larsson T."/>
            <person name="Lv J."/>
            <person name="Arendt D."/>
            <person name="Savage R."/>
            <person name="Osoegawa K."/>
            <person name="de Jong P."/>
            <person name="Grimwood J."/>
            <person name="Chapman J.A."/>
            <person name="Shapiro H."/>
            <person name="Aerts A."/>
            <person name="Otillar R.P."/>
            <person name="Terry A.Y."/>
            <person name="Boore J.L."/>
            <person name="Grigoriev I.V."/>
            <person name="Lindberg D.R."/>
            <person name="Seaver E.C."/>
            <person name="Weisblat D.A."/>
            <person name="Putnam N.H."/>
            <person name="Rokhsar D.S."/>
        </authorList>
    </citation>
    <scope>NUCLEOTIDE SEQUENCE</scope>
</reference>
<dbReference type="CTD" id="20211974"/>
<keyword evidence="11" id="KW-0067">ATP-binding</keyword>
<feature type="coiled-coil region" evidence="15">
    <location>
        <begin position="329"/>
        <end position="603"/>
    </location>
</feature>
<evidence type="ECO:0000256" key="11">
    <source>
        <dbReference type="ARBA" id="ARBA00022840"/>
    </source>
</evidence>
<dbReference type="Pfam" id="PF25346">
    <property type="entry name" value="PH_MRCK"/>
    <property type="match status" value="1"/>
</dbReference>
<feature type="domain" description="AGC-kinase C-terminal" evidence="22">
    <location>
        <begin position="150"/>
        <end position="220"/>
    </location>
</feature>
<dbReference type="SUPFAM" id="SSF50729">
    <property type="entry name" value="PH domain-like"/>
    <property type="match status" value="1"/>
</dbReference>
<dbReference type="CDD" id="cd20809">
    <property type="entry name" value="C1_MRCK"/>
    <property type="match status" value="1"/>
</dbReference>
<dbReference type="Gene3D" id="3.30.200.20">
    <property type="entry name" value="Phosphorylase Kinase, domain 1"/>
    <property type="match status" value="1"/>
</dbReference>
<dbReference type="Pfam" id="PF00069">
    <property type="entry name" value="Pkinase"/>
    <property type="match status" value="1"/>
</dbReference>
<dbReference type="GO" id="GO:0005856">
    <property type="term" value="C:cytoskeleton"/>
    <property type="evidence" value="ECO:0000318"/>
    <property type="project" value="GO_Central"/>
</dbReference>
<keyword evidence="5" id="KW-0808">Transferase</keyword>
<dbReference type="InterPro" id="IPR001849">
    <property type="entry name" value="PH_domain"/>
</dbReference>
<keyword evidence="6" id="KW-0479">Metal-binding</keyword>
<dbReference type="GeneID" id="20211974"/>
<feature type="compositionally biased region" description="Low complexity" evidence="16">
    <location>
        <begin position="1187"/>
        <end position="1207"/>
    </location>
</feature>
<dbReference type="KEGG" id="hro:HELRODRAFT_191553"/>
<dbReference type="GO" id="GO:0005737">
    <property type="term" value="C:cytoplasm"/>
    <property type="evidence" value="ECO:0000318"/>
    <property type="project" value="GO_Central"/>
</dbReference>
<dbReference type="Gene3D" id="2.30.29.30">
    <property type="entry name" value="Pleckstrin-homology domain (PH domain)/Phosphotyrosine-binding domain (PTB)"/>
    <property type="match status" value="1"/>
</dbReference>
<evidence type="ECO:0000256" key="8">
    <source>
        <dbReference type="ARBA" id="ARBA00022771"/>
    </source>
</evidence>
<evidence type="ECO:0000259" key="22">
    <source>
        <dbReference type="PROSITE" id="PS51285"/>
    </source>
</evidence>
<dbReference type="PROSITE" id="PS00479">
    <property type="entry name" value="ZF_DAG_PE_1"/>
    <property type="match status" value="1"/>
</dbReference>
<dbReference type="InterPro" id="IPR050839">
    <property type="entry name" value="Rho-assoc_Ser/Thr_Kinase"/>
</dbReference>
<dbReference type="InParanoid" id="T1FT27"/>
<comment type="catalytic activity">
    <reaction evidence="13">
        <text>L-threonyl-[protein] + ATP = O-phospho-L-threonyl-[protein] + ADP + H(+)</text>
        <dbReference type="Rhea" id="RHEA:46608"/>
        <dbReference type="Rhea" id="RHEA-COMP:11060"/>
        <dbReference type="Rhea" id="RHEA-COMP:11605"/>
        <dbReference type="ChEBI" id="CHEBI:15378"/>
        <dbReference type="ChEBI" id="CHEBI:30013"/>
        <dbReference type="ChEBI" id="CHEBI:30616"/>
        <dbReference type="ChEBI" id="CHEBI:61977"/>
        <dbReference type="ChEBI" id="CHEBI:456216"/>
        <dbReference type="EC" id="2.7.11.1"/>
    </reaction>
</comment>
<dbReference type="Pfam" id="PF00780">
    <property type="entry name" value="CNH"/>
    <property type="match status" value="2"/>
</dbReference>
<dbReference type="PROSITE" id="PS50081">
    <property type="entry name" value="ZF_DAG_PE_2"/>
    <property type="match status" value="1"/>
</dbReference>
<evidence type="ECO:0000313" key="23">
    <source>
        <dbReference type="EMBL" id="ESO05018.1"/>
    </source>
</evidence>
<dbReference type="FunFam" id="1.10.510.10:FF:001229">
    <property type="entry name" value="Rho-associated protein kinase 2"/>
    <property type="match status" value="1"/>
</dbReference>
<dbReference type="PROSITE" id="PS50219">
    <property type="entry name" value="CNH"/>
    <property type="match status" value="1"/>
</dbReference>
<feature type="domain" description="CNH" evidence="21">
    <location>
        <begin position="1083"/>
        <end position="1434"/>
    </location>
</feature>
<dbReference type="EC" id="2.7.11.1" evidence="2"/>
<dbReference type="CDD" id="cd01243">
    <property type="entry name" value="PH_MRCK"/>
    <property type="match status" value="1"/>
</dbReference>
<feature type="domain" description="CRIB" evidence="20">
    <location>
        <begin position="1500"/>
        <end position="1513"/>
    </location>
</feature>
<dbReference type="RefSeq" id="XP_009016951.1">
    <property type="nucleotide sequence ID" value="XM_009018703.1"/>
</dbReference>
<dbReference type="PROSITE" id="PS50003">
    <property type="entry name" value="PH_DOMAIN"/>
    <property type="match status" value="1"/>
</dbReference>
<dbReference type="GO" id="GO:0031032">
    <property type="term" value="P:actomyosin structure organization"/>
    <property type="evidence" value="ECO:0000318"/>
    <property type="project" value="GO_Central"/>
</dbReference>
<keyword evidence="4" id="KW-0597">Phosphoprotein</keyword>
<evidence type="ECO:0000256" key="14">
    <source>
        <dbReference type="ARBA" id="ARBA00048679"/>
    </source>
</evidence>
<reference evidence="25" key="1">
    <citation type="submission" date="2012-12" db="EMBL/GenBank/DDBJ databases">
        <authorList>
            <person name="Hellsten U."/>
            <person name="Grimwood J."/>
            <person name="Chapman J.A."/>
            <person name="Shapiro H."/>
            <person name="Aerts A."/>
            <person name="Otillar R.P."/>
            <person name="Terry A.Y."/>
            <person name="Boore J.L."/>
            <person name="Simakov O."/>
            <person name="Marletaz F."/>
            <person name="Cho S.-J."/>
            <person name="Edsinger-Gonzales E."/>
            <person name="Havlak P."/>
            <person name="Kuo D.-H."/>
            <person name="Larsson T."/>
            <person name="Lv J."/>
            <person name="Arendt D."/>
            <person name="Savage R."/>
            <person name="Osoegawa K."/>
            <person name="de Jong P."/>
            <person name="Lindberg D.R."/>
            <person name="Seaver E.C."/>
            <person name="Weisblat D.A."/>
            <person name="Putnam N.H."/>
            <person name="Grigoriev I.V."/>
            <person name="Rokhsar D.S."/>
        </authorList>
    </citation>
    <scope>NUCLEOTIDE SEQUENCE</scope>
</reference>
<dbReference type="SUPFAM" id="SSF57889">
    <property type="entry name" value="Cysteine-rich domain"/>
    <property type="match status" value="1"/>
</dbReference>
<feature type="compositionally biased region" description="Low complexity" evidence="16">
    <location>
        <begin position="1563"/>
        <end position="1582"/>
    </location>
</feature>
<feature type="compositionally biased region" description="Basic and acidic residues" evidence="16">
    <location>
        <begin position="1631"/>
        <end position="1643"/>
    </location>
</feature>
<dbReference type="SUPFAM" id="SSF56112">
    <property type="entry name" value="Protein kinase-like (PK-like)"/>
    <property type="match status" value="1"/>
</dbReference>
<feature type="domain" description="CRIB" evidence="20">
    <location>
        <begin position="1460"/>
        <end position="1473"/>
    </location>
</feature>
<dbReference type="FunFam" id="2.30.29.30:FF:000242">
    <property type="entry name" value="serine/threonine-protein kinase MRCK gamma isoform X1"/>
    <property type="match status" value="1"/>
</dbReference>
<dbReference type="SMART" id="SM00133">
    <property type="entry name" value="S_TK_X"/>
    <property type="match status" value="1"/>
</dbReference>
<dbReference type="InterPro" id="IPR000961">
    <property type="entry name" value="AGC-kinase_C"/>
</dbReference>